<evidence type="ECO:0000256" key="2">
    <source>
        <dbReference type="SAM" id="MobiDB-lite"/>
    </source>
</evidence>
<protein>
    <submittedName>
        <fullName evidence="4">Uncharacterized protein DUF2802</fullName>
    </submittedName>
</protein>
<feature type="compositionally biased region" description="Acidic residues" evidence="2">
    <location>
        <begin position="59"/>
        <end position="68"/>
    </location>
</feature>
<accession>A0ABY0IU91</accession>
<dbReference type="EMBL" id="SHKM01000001">
    <property type="protein sequence ID" value="RZT90964.1"/>
    <property type="molecule type" value="Genomic_DNA"/>
</dbReference>
<keyword evidence="3" id="KW-0472">Membrane</keyword>
<feature type="coiled-coil region" evidence="1">
    <location>
        <begin position="100"/>
        <end position="127"/>
    </location>
</feature>
<reference evidence="4 5" key="1">
    <citation type="submission" date="2019-02" db="EMBL/GenBank/DDBJ databases">
        <title>Genomic Encyclopedia of Type Strains, Phase IV (KMG-IV): sequencing the most valuable type-strain genomes for metagenomic binning, comparative biology and taxonomic classification.</title>
        <authorList>
            <person name="Goeker M."/>
        </authorList>
    </citation>
    <scope>NUCLEOTIDE SEQUENCE [LARGE SCALE GENOMIC DNA]</scope>
    <source>
        <strain evidence="4 5">DSM 21223</strain>
    </source>
</reference>
<proteinExistence type="predicted"/>
<keyword evidence="5" id="KW-1185">Reference proteome</keyword>
<sequence length="184" mass="20287">MNLDTWLAAAGMGWREAVVGIIALLGLYILFVLLRLKRLARRRQEAAAPAPKAPSLGEVGDDGDDEAGDEHPDPVYSRPEKPAFAWNEPPAKDFAEEQYYKAVQLELGQLREEVAVLRHEFATLREEMRGQVGQIKASQNMSPLYSDAMQMAMLGHDAETIAERCGIARAEADLVVALARNQGD</sequence>
<evidence type="ECO:0000313" key="4">
    <source>
        <dbReference type="EMBL" id="RZT90964.1"/>
    </source>
</evidence>
<evidence type="ECO:0000313" key="5">
    <source>
        <dbReference type="Proteomes" id="UP000292136"/>
    </source>
</evidence>
<evidence type="ECO:0000256" key="3">
    <source>
        <dbReference type="SAM" id="Phobius"/>
    </source>
</evidence>
<keyword evidence="3" id="KW-1133">Transmembrane helix</keyword>
<gene>
    <name evidence="4" type="ORF">EV678_1789</name>
</gene>
<feature type="compositionally biased region" description="Basic and acidic residues" evidence="2">
    <location>
        <begin position="69"/>
        <end position="81"/>
    </location>
</feature>
<feature type="transmembrane region" description="Helical" evidence="3">
    <location>
        <begin position="12"/>
        <end position="34"/>
    </location>
</feature>
<feature type="region of interest" description="Disordered" evidence="2">
    <location>
        <begin position="47"/>
        <end position="88"/>
    </location>
</feature>
<dbReference type="Proteomes" id="UP000292136">
    <property type="component" value="Unassembled WGS sequence"/>
</dbReference>
<dbReference type="RefSeq" id="WP_014235435.1">
    <property type="nucleotide sequence ID" value="NZ_SHKM01000001.1"/>
</dbReference>
<dbReference type="Pfam" id="PF10975">
    <property type="entry name" value="DUF2802"/>
    <property type="match status" value="1"/>
</dbReference>
<organism evidence="4 5">
    <name type="scientific">Azospira oryzae</name>
    <dbReference type="NCBI Taxonomy" id="146939"/>
    <lineage>
        <taxon>Bacteria</taxon>
        <taxon>Pseudomonadati</taxon>
        <taxon>Pseudomonadota</taxon>
        <taxon>Betaproteobacteria</taxon>
        <taxon>Rhodocyclales</taxon>
        <taxon>Rhodocyclaceae</taxon>
        <taxon>Azospira</taxon>
    </lineage>
</organism>
<dbReference type="InterPro" id="IPR021244">
    <property type="entry name" value="DUF2802"/>
</dbReference>
<feature type="compositionally biased region" description="Low complexity" evidence="2">
    <location>
        <begin position="47"/>
        <end position="58"/>
    </location>
</feature>
<evidence type="ECO:0000256" key="1">
    <source>
        <dbReference type="SAM" id="Coils"/>
    </source>
</evidence>
<keyword evidence="1" id="KW-0175">Coiled coil</keyword>
<keyword evidence="3" id="KW-0812">Transmembrane</keyword>
<name>A0ABY0IU91_9RHOO</name>
<comment type="caution">
    <text evidence="4">The sequence shown here is derived from an EMBL/GenBank/DDBJ whole genome shotgun (WGS) entry which is preliminary data.</text>
</comment>